<dbReference type="SUPFAM" id="SSF52799">
    <property type="entry name" value="(Phosphotyrosine protein) phosphatases II"/>
    <property type="match status" value="2"/>
</dbReference>
<evidence type="ECO:0000313" key="2">
    <source>
        <dbReference type="EMBL" id="THH04917.1"/>
    </source>
</evidence>
<sequence length="1033" mass="114630">DRAPSPQAAHLRAAEEHLDSLERVWLERCRRARAAKRPNGSEELKKQEEGEEEAFEPRPPPSASAVVHLPFPSSPASENAAVGTLLAFVAFVERLLDIDDAGGDVVGKEGKRDRTMGRPAKVLIYSSDGYTESSVLALCLLMSVRGLTLPEAYLELQVAKKRSFFVYPADIGVLKRVEQKLAKDRQFTVAGRNSHVARPFSHPHTHAHVHTRTSTFSWRLSASYEEHSLSGASSGGNGGPVGQIRRPRASTSPLLPSLVSDHHVWFDDPRFDGSFPSRVLPFLYLGNLNHATNAYMLHALGITHVVSVGECALVPPPDALTHGNDGGKPCAAPPMCDDGLRSRRGKDALAARLAVDRGARGPDQGVGYQGGVRRRDRHARAAVGPDLRVDRQGAGRGRERARALPRWGVAERDGHREFFLEPWTSVVLMEGRVVRTDRVRDEAPHAAPGRRVLDRALAPVVGADSAEHALVVQSVRVGGEVGARAGGGRRDALACGARAQSELAVPRAGGARAQREVFTIIDSASPSQAVQVAIPAEILGRIVELTLLDEMFRPDSHGVFRSVRVYDVVGRPNERARMLLNLSHVSRYWRAVIISHASLWSSIEGPGNAGDDIINLCVERSKDVPLHMTNFCYPRSTPLLSRESHRLVYLWLRVFPGSSHISRMHFPLLECLVLSKSQSYTTHDLSGLISEFPRLRRLWLDNFTYWPVYRFLRLTHLALSSTCSLTNSISMIELLDVLRENAGLQVLVLDEMDLTLGHAERPQPVELAHLRYLVINDDKNPSHTTISAMTLPSTMTARFRTHYTRWKSKASVFPAKMNAGSFFSDDTAVSLVAWSGGNLSYFLYNSDCKFEVLLALDFDIHTDLSLRPLLPVEDPSWIRELSLEISSNATSWTPRIDAVLRLTPGVTKLTISAITAFDCSLWFAAILRGALPELKTLCIHLRDVTGLLRLSPLFRLARQRYVDGRPLKNVVICDERLKTRSSCAKTLRRIARYIDRLELDSSPSPFTNSDTGSVYASLPDDLRSWNWRDEFRY</sequence>
<protein>
    <submittedName>
        <fullName evidence="2">Uncharacterized protein</fullName>
    </submittedName>
</protein>
<dbReference type="OrthoDB" id="273181at2759"/>
<gene>
    <name evidence="2" type="ORF">EW146_g10043</name>
</gene>
<dbReference type="AlphaFoldDB" id="A0A4S4L1E7"/>
<dbReference type="Proteomes" id="UP000310158">
    <property type="component" value="Unassembled WGS sequence"/>
</dbReference>
<accession>A0A4S4L1E7</accession>
<dbReference type="SUPFAM" id="SSF52047">
    <property type="entry name" value="RNI-like"/>
    <property type="match status" value="1"/>
</dbReference>
<comment type="caution">
    <text evidence="2">The sequence shown here is derived from an EMBL/GenBank/DDBJ whole genome shotgun (WGS) entry which is preliminary data.</text>
</comment>
<feature type="region of interest" description="Disordered" evidence="1">
    <location>
        <begin position="228"/>
        <end position="249"/>
    </location>
</feature>
<dbReference type="PANTHER" id="PTHR47550">
    <property type="entry name" value="DUAL SPECIFICITY PROTEIN PHOSPHATASE PPS1"/>
    <property type="match status" value="1"/>
</dbReference>
<keyword evidence="3" id="KW-1185">Reference proteome</keyword>
<dbReference type="InterPro" id="IPR053239">
    <property type="entry name" value="Dual_spec_PTase"/>
</dbReference>
<reference evidence="2 3" key="1">
    <citation type="submission" date="2019-02" db="EMBL/GenBank/DDBJ databases">
        <title>Genome sequencing of the rare red list fungi Bondarzewia mesenterica.</title>
        <authorList>
            <person name="Buettner E."/>
            <person name="Kellner H."/>
        </authorList>
    </citation>
    <scope>NUCLEOTIDE SEQUENCE [LARGE SCALE GENOMIC DNA]</scope>
    <source>
        <strain evidence="2 3">DSM 108281</strain>
    </source>
</reference>
<feature type="region of interest" description="Disordered" evidence="1">
    <location>
        <begin position="33"/>
        <end position="65"/>
    </location>
</feature>
<dbReference type="EMBL" id="SGPL01001082">
    <property type="protein sequence ID" value="THH04917.1"/>
    <property type="molecule type" value="Genomic_DNA"/>
</dbReference>
<name>A0A4S4L1E7_9AGAM</name>
<dbReference type="GO" id="GO:0005634">
    <property type="term" value="C:nucleus"/>
    <property type="evidence" value="ECO:0007669"/>
    <property type="project" value="GOC"/>
</dbReference>
<evidence type="ECO:0000313" key="3">
    <source>
        <dbReference type="Proteomes" id="UP000310158"/>
    </source>
</evidence>
<dbReference type="GO" id="GO:0008138">
    <property type="term" value="F:protein tyrosine/serine/threonine phosphatase activity"/>
    <property type="evidence" value="ECO:0007669"/>
    <property type="project" value="TreeGrafter"/>
</dbReference>
<dbReference type="GO" id="GO:0033260">
    <property type="term" value="P:nuclear DNA replication"/>
    <property type="evidence" value="ECO:0007669"/>
    <property type="project" value="TreeGrafter"/>
</dbReference>
<feature type="compositionally biased region" description="Basic and acidic residues" evidence="1">
    <location>
        <begin position="39"/>
        <end position="48"/>
    </location>
</feature>
<proteinExistence type="predicted"/>
<dbReference type="Gene3D" id="3.90.190.10">
    <property type="entry name" value="Protein tyrosine phosphatase superfamily"/>
    <property type="match status" value="2"/>
</dbReference>
<feature type="region of interest" description="Disordered" evidence="1">
    <location>
        <begin position="360"/>
        <end position="385"/>
    </location>
</feature>
<evidence type="ECO:0000256" key="1">
    <source>
        <dbReference type="SAM" id="MobiDB-lite"/>
    </source>
</evidence>
<organism evidence="2 3">
    <name type="scientific">Bondarzewia mesenterica</name>
    <dbReference type="NCBI Taxonomy" id="1095465"/>
    <lineage>
        <taxon>Eukaryota</taxon>
        <taxon>Fungi</taxon>
        <taxon>Dikarya</taxon>
        <taxon>Basidiomycota</taxon>
        <taxon>Agaricomycotina</taxon>
        <taxon>Agaricomycetes</taxon>
        <taxon>Russulales</taxon>
        <taxon>Bondarzewiaceae</taxon>
        <taxon>Bondarzewia</taxon>
    </lineage>
</organism>
<dbReference type="PANTHER" id="PTHR47550:SF1">
    <property type="entry name" value="DUAL SPECIFICITY PROTEIN PHOSPHATASE PPS1"/>
    <property type="match status" value="1"/>
</dbReference>
<dbReference type="InterPro" id="IPR029021">
    <property type="entry name" value="Prot-tyrosine_phosphatase-like"/>
</dbReference>
<feature type="non-terminal residue" evidence="2">
    <location>
        <position position="1"/>
    </location>
</feature>